<dbReference type="EMBL" id="RQYS01000026">
    <property type="protein sequence ID" value="RRD60754.1"/>
    <property type="molecule type" value="Genomic_DNA"/>
</dbReference>
<evidence type="ECO:0000313" key="2">
    <source>
        <dbReference type="Proteomes" id="UP000278609"/>
    </source>
</evidence>
<sequence length="275" mass="31527">MAIDGVSIIDSDSAYDIYNDIVERYKDGEDVEKIKQEWLAQESNFCIDELFAEIYWTAFAYSLWKIGHLDDTIKNKALSLISKGASELWNQIDPKAQKQRQRVLDKLATRLQSENAKPIKIPKPPKKKKEPFFQVGDVLAIEMPEGYGACFVSSVEQSPRKIEYHLACTRLLQDTFPTMNDFIMSKIACGKNNTEYALKTDCWMNHKNLEQLLPFIKKIGKVQLCPYKLWVLSPASKLKNIYEEITADTGIWGLPLMETHNIVEDIVEDNSIPET</sequence>
<dbReference type="Proteomes" id="UP000278609">
    <property type="component" value="Unassembled WGS sequence"/>
</dbReference>
<name>A0A3P1XPL3_TANFO</name>
<protein>
    <submittedName>
        <fullName evidence="1">Uncharacterized protein</fullName>
    </submittedName>
</protein>
<proteinExistence type="predicted"/>
<dbReference type="AlphaFoldDB" id="A0A3P1XPL3"/>
<comment type="caution">
    <text evidence="1">The sequence shown here is derived from an EMBL/GenBank/DDBJ whole genome shotgun (WGS) entry which is preliminary data.</text>
</comment>
<evidence type="ECO:0000313" key="1">
    <source>
        <dbReference type="EMBL" id="RRD60754.1"/>
    </source>
</evidence>
<dbReference type="OrthoDB" id="362700at2"/>
<dbReference type="RefSeq" id="WP_124751550.1">
    <property type="nucleotide sequence ID" value="NZ_RQYS01000026.1"/>
</dbReference>
<accession>A0A3P1XPL3</accession>
<organism evidence="1 2">
    <name type="scientific">Tannerella forsythia</name>
    <name type="common">Bacteroides forsythus</name>
    <dbReference type="NCBI Taxonomy" id="28112"/>
    <lineage>
        <taxon>Bacteria</taxon>
        <taxon>Pseudomonadati</taxon>
        <taxon>Bacteroidota</taxon>
        <taxon>Bacteroidia</taxon>
        <taxon>Bacteroidales</taxon>
        <taxon>Tannerellaceae</taxon>
        <taxon>Tannerella</taxon>
    </lineage>
</organism>
<reference evidence="1 2" key="1">
    <citation type="submission" date="2018-11" db="EMBL/GenBank/DDBJ databases">
        <title>Genomes From Bacteria Associated with the Canine Oral Cavity: a Test Case for Automated Genome-Based Taxonomic Assignment.</title>
        <authorList>
            <person name="Coil D.A."/>
            <person name="Jospin G."/>
            <person name="Darling A.E."/>
            <person name="Wallis C."/>
            <person name="Davis I.J."/>
            <person name="Harris S."/>
            <person name="Eisen J.A."/>
            <person name="Holcombe L.J."/>
            <person name="O'Flynn C."/>
        </authorList>
    </citation>
    <scope>NUCLEOTIDE SEQUENCE [LARGE SCALE GENOMIC DNA]</scope>
    <source>
        <strain evidence="1 2">OH2617_COT-023</strain>
    </source>
</reference>
<gene>
    <name evidence="1" type="ORF">EII40_06965</name>
</gene>